<organism evidence="1">
    <name type="scientific">Rhizophora mucronata</name>
    <name type="common">Asiatic mangrove</name>
    <dbReference type="NCBI Taxonomy" id="61149"/>
    <lineage>
        <taxon>Eukaryota</taxon>
        <taxon>Viridiplantae</taxon>
        <taxon>Streptophyta</taxon>
        <taxon>Embryophyta</taxon>
        <taxon>Tracheophyta</taxon>
        <taxon>Spermatophyta</taxon>
        <taxon>Magnoliopsida</taxon>
        <taxon>eudicotyledons</taxon>
        <taxon>Gunneridae</taxon>
        <taxon>Pentapetalae</taxon>
        <taxon>rosids</taxon>
        <taxon>fabids</taxon>
        <taxon>Malpighiales</taxon>
        <taxon>Rhizophoraceae</taxon>
        <taxon>Rhizophora</taxon>
    </lineage>
</organism>
<dbReference type="AlphaFoldDB" id="A0A2P2N9S5"/>
<reference evidence="1" key="1">
    <citation type="submission" date="2018-02" db="EMBL/GenBank/DDBJ databases">
        <title>Rhizophora mucronata_Transcriptome.</title>
        <authorList>
            <person name="Meera S.P."/>
            <person name="Sreeshan A."/>
            <person name="Augustine A."/>
        </authorList>
    </citation>
    <scope>NUCLEOTIDE SEQUENCE</scope>
    <source>
        <tissue evidence="1">Leaf</tissue>
    </source>
</reference>
<sequence>MPIQFRSMCWPIAITISI</sequence>
<evidence type="ECO:0000313" key="1">
    <source>
        <dbReference type="EMBL" id="MBX39245.1"/>
    </source>
</evidence>
<accession>A0A2P2N9S5</accession>
<dbReference type="EMBL" id="GGEC01058761">
    <property type="protein sequence ID" value="MBX39245.1"/>
    <property type="molecule type" value="Transcribed_RNA"/>
</dbReference>
<proteinExistence type="predicted"/>
<protein>
    <submittedName>
        <fullName evidence="1">Uncharacterized protein</fullName>
    </submittedName>
</protein>
<name>A0A2P2N9S5_RHIMU</name>